<evidence type="ECO:0000313" key="3">
    <source>
        <dbReference type="Proteomes" id="UP001320898"/>
    </source>
</evidence>
<feature type="region of interest" description="Disordered" evidence="1">
    <location>
        <begin position="106"/>
        <end position="200"/>
    </location>
</feature>
<feature type="compositionally biased region" description="Basic and acidic residues" evidence="1">
    <location>
        <begin position="164"/>
        <end position="183"/>
    </location>
</feature>
<name>A0AAW5QSZ6_9HYPH</name>
<accession>A0AAW5QSZ6</accession>
<feature type="region of interest" description="Disordered" evidence="1">
    <location>
        <begin position="458"/>
        <end position="486"/>
    </location>
</feature>
<dbReference type="RefSeq" id="WP_261614164.1">
    <property type="nucleotide sequence ID" value="NZ_JALIDZ010000001.1"/>
</dbReference>
<feature type="compositionally biased region" description="Basic and acidic residues" evidence="1">
    <location>
        <begin position="471"/>
        <end position="486"/>
    </location>
</feature>
<dbReference type="Gene3D" id="1.10.10.10">
    <property type="entry name" value="Winged helix-like DNA-binding domain superfamily/Winged helix DNA-binding domain"/>
    <property type="match status" value="1"/>
</dbReference>
<evidence type="ECO:0000313" key="2">
    <source>
        <dbReference type="EMBL" id="MCT8970599.1"/>
    </source>
</evidence>
<keyword evidence="3" id="KW-1185">Reference proteome</keyword>
<dbReference type="AlphaFoldDB" id="A0AAW5QSZ6"/>
<dbReference type="EMBL" id="JALIDZ010000001">
    <property type="protein sequence ID" value="MCT8970599.1"/>
    <property type="molecule type" value="Genomic_DNA"/>
</dbReference>
<gene>
    <name evidence="2" type="ORF">MUB46_01885</name>
</gene>
<dbReference type="InterPro" id="IPR036388">
    <property type="entry name" value="WH-like_DNA-bd_sf"/>
</dbReference>
<comment type="caution">
    <text evidence="2">The sequence shown here is derived from an EMBL/GenBank/DDBJ whole genome shotgun (WGS) entry which is preliminary data.</text>
</comment>
<sequence length="486" mass="52595">MSAYLLGMGFKCDMATCARKLVLLKLIDACEEDGTRIYPAVSTIARAAQCSARQVQRELKAFVDTGLLRIVREGGRGPGSTREYAMDLDVLRRLSDVGWDALARGADGGAGGEAEGESKGDTVSPLQPDAKGDTADGGRVTGGAPKGDTGSHPTPPDPSNNPSSERERASAGDRDQENPKEARGVASRAAGTGDHTGDFVDSDLFWRGKSRWPGKMGGNLPLEIRAWEALGGHDERVLAERSIEAVVDDAKKQAGRTKWPSWLTYLKTRDWRLLAPDRRDPPAAPFVRTWSKEWWALIFRLTDRGDRLEPIAGSLRRQADGPAGLRWPRDDLPGADAAAALQPVHSGALEAWAWARWLNERGLRLDVGGKTEFWLHLPGAWPPGMDREAALAAKARADAAPKISAFAAERLAAFGLKPLTRPGLAPGDGAEILCDDGDGPRWLEVTVETADDRVIVGRDARGLRRTAPTQDPDRWRRTHDPGRGVG</sequence>
<proteinExistence type="predicted"/>
<evidence type="ECO:0000256" key="1">
    <source>
        <dbReference type="SAM" id="MobiDB-lite"/>
    </source>
</evidence>
<reference evidence="2 3" key="1">
    <citation type="submission" date="2022-04" db="EMBL/GenBank/DDBJ databases">
        <authorList>
            <person name="Ye Y.-Q."/>
            <person name="Du Z.-J."/>
        </authorList>
    </citation>
    <scope>NUCLEOTIDE SEQUENCE [LARGE SCALE GENOMIC DNA]</scope>
    <source>
        <strain evidence="2 3">A6E488</strain>
    </source>
</reference>
<organism evidence="2 3">
    <name type="scientific">Microbaculum marinisediminis</name>
    <dbReference type="NCBI Taxonomy" id="2931392"/>
    <lineage>
        <taxon>Bacteria</taxon>
        <taxon>Pseudomonadati</taxon>
        <taxon>Pseudomonadota</taxon>
        <taxon>Alphaproteobacteria</taxon>
        <taxon>Hyphomicrobiales</taxon>
        <taxon>Tepidamorphaceae</taxon>
        <taxon>Microbaculum</taxon>
    </lineage>
</organism>
<dbReference type="Proteomes" id="UP001320898">
    <property type="component" value="Unassembled WGS sequence"/>
</dbReference>
<protein>
    <submittedName>
        <fullName evidence="2">Helix-turn-helix domain-containing protein</fullName>
    </submittedName>
</protein>